<gene>
    <name evidence="3" type="ORF">H7B67_00325</name>
</gene>
<feature type="domain" description="ATP-grasp" evidence="2">
    <location>
        <begin position="115"/>
        <end position="284"/>
    </location>
</feature>
<dbReference type="InterPro" id="IPR003806">
    <property type="entry name" value="ATP-grasp_PylC-type"/>
</dbReference>
<evidence type="ECO:0000256" key="1">
    <source>
        <dbReference type="PROSITE-ProRule" id="PRU00409"/>
    </source>
</evidence>
<keyword evidence="1" id="KW-0547">Nucleotide-binding</keyword>
<protein>
    <submittedName>
        <fullName evidence="3">ATP-grasp domain-containing protein</fullName>
    </submittedName>
</protein>
<keyword evidence="4" id="KW-1185">Reference proteome</keyword>
<evidence type="ECO:0000313" key="3">
    <source>
        <dbReference type="EMBL" id="MBB6632567.1"/>
    </source>
</evidence>
<dbReference type="InterPro" id="IPR048764">
    <property type="entry name" value="PylC_N"/>
</dbReference>
<name>A0A841SSG8_9BACL</name>
<dbReference type="RefSeq" id="WP_185117810.1">
    <property type="nucleotide sequence ID" value="NZ_JACJVQ010000001.1"/>
</dbReference>
<dbReference type="Pfam" id="PF21360">
    <property type="entry name" value="PylC-like_N"/>
    <property type="match status" value="1"/>
</dbReference>
<dbReference type="Gene3D" id="3.40.50.20">
    <property type="match status" value="1"/>
</dbReference>
<dbReference type="Proteomes" id="UP000535838">
    <property type="component" value="Unassembled WGS sequence"/>
</dbReference>
<comment type="caution">
    <text evidence="3">The sequence shown here is derived from an EMBL/GenBank/DDBJ whole genome shotgun (WGS) entry which is preliminary data.</text>
</comment>
<reference evidence="3 4" key="1">
    <citation type="submission" date="2020-08" db="EMBL/GenBank/DDBJ databases">
        <title>Cohnella phylogeny.</title>
        <authorList>
            <person name="Dunlap C."/>
        </authorList>
    </citation>
    <scope>NUCLEOTIDE SEQUENCE [LARGE SCALE GENOMIC DNA]</scope>
    <source>
        <strain evidence="3 4">DSM 25241</strain>
    </source>
</reference>
<dbReference type="SUPFAM" id="SSF56059">
    <property type="entry name" value="Glutathione synthetase ATP-binding domain-like"/>
    <property type="match status" value="1"/>
</dbReference>
<evidence type="ECO:0000259" key="2">
    <source>
        <dbReference type="PROSITE" id="PS50975"/>
    </source>
</evidence>
<proteinExistence type="predicted"/>
<keyword evidence="1" id="KW-0067">ATP-binding</keyword>
<dbReference type="InterPro" id="IPR013815">
    <property type="entry name" value="ATP_grasp_subdomain_1"/>
</dbReference>
<dbReference type="GO" id="GO:0046872">
    <property type="term" value="F:metal ion binding"/>
    <property type="evidence" value="ECO:0007669"/>
    <property type="project" value="InterPro"/>
</dbReference>
<evidence type="ECO:0000313" key="4">
    <source>
        <dbReference type="Proteomes" id="UP000535838"/>
    </source>
</evidence>
<sequence length="310" mass="35123">MGKLLLTAIGRRVQLARHFISYGWDLEGSDLRADECAAQGLVKMIHEVPRYNEEGYYDRLMEICLMREIGFLVPLFEPELIQLSKLKKRFNDSGTLVFVSNEDSLRICLNKYNLACFFKENGILTPDTLNNERNIDSLSKWVVKPCTGMGGKQVFIATHEEVGFYSNKVSNPIFQRYIDGQEYSIDVFVAEDGQVLSVVPRLRLEVRAGEVSKSITVIDEEVTSLTLELLSKLKLFGPATIQGIKEEGTGRFYFIEVNPRFGGGVPLTIEAGIPYAKFLKADYRQEPNTLYPYRAGLKMLRYDEAIFVGS</sequence>
<dbReference type="Gene3D" id="3.30.470.20">
    <property type="entry name" value="ATP-grasp fold, B domain"/>
    <property type="match status" value="1"/>
</dbReference>
<dbReference type="EMBL" id="JACJVQ010000001">
    <property type="protein sequence ID" value="MBB6632567.1"/>
    <property type="molecule type" value="Genomic_DNA"/>
</dbReference>
<dbReference type="Pfam" id="PF02655">
    <property type="entry name" value="ATP-grasp_3"/>
    <property type="match status" value="1"/>
</dbReference>
<organism evidence="3 4">
    <name type="scientific">Cohnella thailandensis</name>
    <dbReference type="NCBI Taxonomy" id="557557"/>
    <lineage>
        <taxon>Bacteria</taxon>
        <taxon>Bacillati</taxon>
        <taxon>Bacillota</taxon>
        <taxon>Bacilli</taxon>
        <taxon>Bacillales</taxon>
        <taxon>Paenibacillaceae</taxon>
        <taxon>Cohnella</taxon>
    </lineage>
</organism>
<dbReference type="Gene3D" id="3.30.1490.20">
    <property type="entry name" value="ATP-grasp fold, A domain"/>
    <property type="match status" value="1"/>
</dbReference>
<accession>A0A841SSG8</accession>
<dbReference type="InterPro" id="IPR011761">
    <property type="entry name" value="ATP-grasp"/>
</dbReference>
<dbReference type="PROSITE" id="PS50975">
    <property type="entry name" value="ATP_GRASP"/>
    <property type="match status" value="1"/>
</dbReference>
<dbReference type="AlphaFoldDB" id="A0A841SSG8"/>
<dbReference type="GO" id="GO:0005524">
    <property type="term" value="F:ATP binding"/>
    <property type="evidence" value="ECO:0007669"/>
    <property type="project" value="UniProtKB-UniRule"/>
</dbReference>